<reference evidence="7" key="2">
    <citation type="journal article" date="2023" name="Syst. Appl. Microbiol.">
        <title>Govania unica gen. nov., sp. nov., a rare biosphere bacterium that represents a novel family in the class Alphaproteobacteria.</title>
        <authorList>
            <person name="Vandamme P."/>
            <person name="Peeters C."/>
            <person name="Hettiarachchi A."/>
            <person name="Cnockaert M."/>
            <person name="Carlier A."/>
        </authorList>
    </citation>
    <scope>NUCLEOTIDE SEQUENCE</scope>
    <source>
        <strain evidence="7">LMG 31809</strain>
    </source>
</reference>
<keyword evidence="2" id="KW-1003">Cell membrane</keyword>
<organism evidence="7 8">
    <name type="scientific">Govanella unica</name>
    <dbReference type="NCBI Taxonomy" id="2975056"/>
    <lineage>
        <taxon>Bacteria</taxon>
        <taxon>Pseudomonadati</taxon>
        <taxon>Pseudomonadota</taxon>
        <taxon>Alphaproteobacteria</taxon>
        <taxon>Emcibacterales</taxon>
        <taxon>Govanellaceae</taxon>
        <taxon>Govanella</taxon>
    </lineage>
</organism>
<dbReference type="SUPFAM" id="SSF53448">
    <property type="entry name" value="Nucleotide-diphospho-sugar transferases"/>
    <property type="match status" value="1"/>
</dbReference>
<dbReference type="Proteomes" id="UP001141619">
    <property type="component" value="Unassembled WGS sequence"/>
</dbReference>
<feature type="domain" description="Glycosyltransferase 2-like" evidence="6">
    <location>
        <begin position="4"/>
        <end position="101"/>
    </location>
</feature>
<dbReference type="Pfam" id="PF00535">
    <property type="entry name" value="Glycos_transf_2"/>
    <property type="match status" value="1"/>
</dbReference>
<keyword evidence="8" id="KW-1185">Reference proteome</keyword>
<keyword evidence="3" id="KW-0328">Glycosyltransferase</keyword>
<dbReference type="InterPro" id="IPR029044">
    <property type="entry name" value="Nucleotide-diphossugar_trans"/>
</dbReference>
<dbReference type="EMBL" id="JANWOI010000003">
    <property type="protein sequence ID" value="MDA5194185.1"/>
    <property type="molecule type" value="Genomic_DNA"/>
</dbReference>
<evidence type="ECO:0000313" key="7">
    <source>
        <dbReference type="EMBL" id="MDA5194185.1"/>
    </source>
</evidence>
<dbReference type="PANTHER" id="PTHR43646">
    <property type="entry name" value="GLYCOSYLTRANSFERASE"/>
    <property type="match status" value="1"/>
</dbReference>
<dbReference type="PANTHER" id="PTHR43646:SF2">
    <property type="entry name" value="GLYCOSYLTRANSFERASE 2-LIKE DOMAIN-CONTAINING PROTEIN"/>
    <property type="match status" value="1"/>
</dbReference>
<evidence type="ECO:0000256" key="4">
    <source>
        <dbReference type="ARBA" id="ARBA00022679"/>
    </source>
</evidence>
<dbReference type="GO" id="GO:0016757">
    <property type="term" value="F:glycosyltransferase activity"/>
    <property type="evidence" value="ECO:0007669"/>
    <property type="project" value="UniProtKB-KW"/>
</dbReference>
<evidence type="ECO:0000256" key="3">
    <source>
        <dbReference type="ARBA" id="ARBA00022676"/>
    </source>
</evidence>
<comment type="caution">
    <text evidence="7">The sequence shown here is derived from an EMBL/GenBank/DDBJ whole genome shotgun (WGS) entry which is preliminary data.</text>
</comment>
<evidence type="ECO:0000256" key="1">
    <source>
        <dbReference type="ARBA" id="ARBA00004236"/>
    </source>
</evidence>
<reference evidence="7" key="1">
    <citation type="submission" date="2022-08" db="EMBL/GenBank/DDBJ databases">
        <authorList>
            <person name="Vandamme P."/>
            <person name="Hettiarachchi A."/>
            <person name="Peeters C."/>
            <person name="Cnockaert M."/>
            <person name="Carlier A."/>
        </authorList>
    </citation>
    <scope>NUCLEOTIDE SEQUENCE</scope>
    <source>
        <strain evidence="7">LMG 31809</strain>
    </source>
</reference>
<name>A0A9X3TYR2_9PROT</name>
<sequence length="263" mass="30153">MSWSIVIPYYNEAAFIGRTLKSLIHQTLKPDCIILVNNASSDESEEACRKVMATAPDIEVLYLDVPTPGQVYALSAGIEAVTTVFVAICDADTFYPPDYLACADRCFQTSGPEVLAVIAYYLNPRHGPLRRSFSAAHQLLAAHLLNRQCHSGGAGQCFRTEALRKVGGYAPDHWPFVLKDHELMHRILKIGRTKYHADFWCSPSPRRSDRRLVRWTLLERLIYHMTPFALKDWYFYRFLKQRFIARGMEDTRLRNLSPPQQED</sequence>
<dbReference type="AlphaFoldDB" id="A0A9X3TYR2"/>
<keyword evidence="4" id="KW-0808">Transferase</keyword>
<protein>
    <submittedName>
        <fullName evidence="7">Glycosyltransferase family 2 protein</fullName>
    </submittedName>
</protein>
<proteinExistence type="predicted"/>
<evidence type="ECO:0000256" key="5">
    <source>
        <dbReference type="ARBA" id="ARBA00023136"/>
    </source>
</evidence>
<evidence type="ECO:0000256" key="2">
    <source>
        <dbReference type="ARBA" id="ARBA00022475"/>
    </source>
</evidence>
<dbReference type="CDD" id="cd06423">
    <property type="entry name" value="CESA_like"/>
    <property type="match status" value="1"/>
</dbReference>
<gene>
    <name evidence="7" type="ORF">NYP16_09505</name>
</gene>
<comment type="subcellular location">
    <subcellularLocation>
        <location evidence="1">Cell membrane</location>
    </subcellularLocation>
</comment>
<dbReference type="InterPro" id="IPR001173">
    <property type="entry name" value="Glyco_trans_2-like"/>
</dbReference>
<evidence type="ECO:0000259" key="6">
    <source>
        <dbReference type="Pfam" id="PF00535"/>
    </source>
</evidence>
<dbReference type="GO" id="GO:0005886">
    <property type="term" value="C:plasma membrane"/>
    <property type="evidence" value="ECO:0007669"/>
    <property type="project" value="UniProtKB-SubCell"/>
</dbReference>
<keyword evidence="5" id="KW-0472">Membrane</keyword>
<evidence type="ECO:0000313" key="8">
    <source>
        <dbReference type="Proteomes" id="UP001141619"/>
    </source>
</evidence>
<dbReference type="Gene3D" id="3.90.550.10">
    <property type="entry name" value="Spore Coat Polysaccharide Biosynthesis Protein SpsA, Chain A"/>
    <property type="match status" value="1"/>
</dbReference>
<accession>A0A9X3TYR2</accession>
<dbReference type="RefSeq" id="WP_274943889.1">
    <property type="nucleotide sequence ID" value="NZ_JANWOI010000003.1"/>
</dbReference>